<comment type="caution">
    <text evidence="1">The sequence shown here is derived from an EMBL/GenBank/DDBJ whole genome shotgun (WGS) entry which is preliminary data.</text>
</comment>
<proteinExistence type="predicted"/>
<gene>
    <name evidence="1" type="ORF">FLAG1_09181</name>
</gene>
<organism evidence="1 2">
    <name type="scientific">Fusarium langsethiae</name>
    <dbReference type="NCBI Taxonomy" id="179993"/>
    <lineage>
        <taxon>Eukaryota</taxon>
        <taxon>Fungi</taxon>
        <taxon>Dikarya</taxon>
        <taxon>Ascomycota</taxon>
        <taxon>Pezizomycotina</taxon>
        <taxon>Sordariomycetes</taxon>
        <taxon>Hypocreomycetidae</taxon>
        <taxon>Hypocreales</taxon>
        <taxon>Nectriaceae</taxon>
        <taxon>Fusarium</taxon>
    </lineage>
</organism>
<dbReference type="EMBL" id="JXCE01000331">
    <property type="protein sequence ID" value="KPA37994.1"/>
    <property type="molecule type" value="Genomic_DNA"/>
</dbReference>
<accession>A0A0N0DCC0</accession>
<sequence>MPFTTSSTQRVPGLNCHVTADAVRRSRELYNLLTEDTNRPSIQDHLQNLQHIFVSHGVDRKLGIHLKHGHFQLSENQILLGTTSTKPLCRWARKRHIDDADLNNIHGHIFVVQDGELHPYEYHDGRYTESIPTEFLDAFIKYTTDHSLCSEVALQILLPEFQNRCFSEIPFEDQTVMLETEHLNGLRPGNVTGWTFSPVGCTAGETHAETGNGHEKYNVGAPLPNDVRVVCGILIDRGLLHPSCLAA</sequence>
<dbReference type="Proteomes" id="UP000037904">
    <property type="component" value="Unassembled WGS sequence"/>
</dbReference>
<evidence type="ECO:0000313" key="2">
    <source>
        <dbReference type="Proteomes" id="UP000037904"/>
    </source>
</evidence>
<protein>
    <submittedName>
        <fullName evidence="1">Uncharacterized protein</fullName>
    </submittedName>
</protein>
<evidence type="ECO:0000313" key="1">
    <source>
        <dbReference type="EMBL" id="KPA37994.1"/>
    </source>
</evidence>
<dbReference type="AlphaFoldDB" id="A0A0N0DCC0"/>
<name>A0A0N0DCC0_FUSLA</name>
<keyword evidence="2" id="KW-1185">Reference proteome</keyword>
<reference evidence="1 2" key="1">
    <citation type="submission" date="2015-04" db="EMBL/GenBank/DDBJ databases">
        <title>The draft genome sequence of Fusarium langsethiae, a T-2/HT-2 mycotoxin producer.</title>
        <authorList>
            <person name="Lysoe E."/>
            <person name="Divon H.H."/>
            <person name="Terzi V."/>
            <person name="Orru L."/>
            <person name="Lamontanara A."/>
            <person name="Kolseth A.-K."/>
            <person name="Frandsen R.J."/>
            <person name="Nielsen K."/>
            <person name="Thrane U."/>
        </authorList>
    </citation>
    <scope>NUCLEOTIDE SEQUENCE [LARGE SCALE GENOMIC DNA]</scope>
    <source>
        <strain evidence="1 2">Fl201059</strain>
    </source>
</reference>